<dbReference type="GO" id="GO:0005507">
    <property type="term" value="F:copper ion binding"/>
    <property type="evidence" value="ECO:0007669"/>
    <property type="project" value="InterPro"/>
</dbReference>
<dbReference type="Pfam" id="PF07731">
    <property type="entry name" value="Cu-oxidase_2"/>
    <property type="match status" value="1"/>
</dbReference>
<dbReference type="SUPFAM" id="SSF49503">
    <property type="entry name" value="Cupredoxins"/>
    <property type="match status" value="3"/>
</dbReference>
<dbReference type="HOGENOM" id="CLU_001857_0_0_7"/>
<feature type="chain" id="PRO_5004223382" evidence="2">
    <location>
        <begin position="26"/>
        <end position="1201"/>
    </location>
</feature>
<dbReference type="PANTHER" id="PTHR48267:SF1">
    <property type="entry name" value="BILIRUBIN OXIDASE"/>
    <property type="match status" value="1"/>
</dbReference>
<dbReference type="Proteomes" id="UP000007073">
    <property type="component" value="Chromosome"/>
</dbReference>
<dbReference type="EMBL" id="CP000148">
    <property type="protein sequence ID" value="ABB32392.1"/>
    <property type="molecule type" value="Genomic_DNA"/>
</dbReference>
<dbReference type="InterPro" id="IPR045087">
    <property type="entry name" value="Cu-oxidase_fam"/>
</dbReference>
<sequence>MNRQQLSIIMSLVLALAALPLAAYAGPGTRATPPAPDYPASATPSGGTFYANSPAGPWKYTNIMGTYSSASSNSGTPLRKFVDSLPGLGSGARPAGTALGANNLGQYIPIAAPDTATYPGSDYYQIGLKDYRVQMHSDLPPTADALGTGTKLRGYYQKNGTDHSSNYLGPLIIAQKDRPVRIKFFNELGANGAGDLFIPVDTTYMGAGMGPNGMDNYTQNRADLHLHGGHSPWISDGTPHQWITPAGETSTPYTSGASLRNVPDMDGGIEPAGASTYFWTNNQSGRMLFYHDHSYGITRLNVYAGEAAGYLIVDPAEETSLAAAGVPGTIRNPANLGDTANNDLAHIIPLIIQDKTFVPQDIAVQDTKWNDPKWGKYGDLWFPHVYETNQWPTNPDLSGANNFGRWDYGPWFWPIFPAAVPGLPTMNVSGVPEGFMDTPVVNGTAYPYMDVQPQAYRLRILNAANDRMFNLSFFTADPTLTPFDPVTGQPNPGYQKEVKMVPAVPRPVCSATVTTNCTCAGAPGTPVGCFPPTWPTDSRAGGVPDPATAGPPIIQIGSEGGLLPAPTVINPQPVNYEYNRRNVVVLNVSDKALFLGPAERADVIVDFSAYAGKTVILYNDGPAPVPAFDPRNDYYTGCPDNTSSGGAPPTMAGYGPNTRTIMQFRVAAATPVPFNPAPLTTALPTIYAASQPAPVIPQTGYPGPYKATADTYSRISDNSLTFTPVGATAPVTMPMKSKAIQELFTADYGRMNATLGVELPFTNALIQTTIPLGYIDPTTEQLNNGQPQLWKITHNGVDTHAIHFHLFDVQIINRVGWDGMIRPPDANELGWKDTVRMHPLEDIVVAMRPTTPPVPFPLPNSVRPLDVTMPLGTTTQFTGVDPTTNTPITVTNELTNFEHEYVWHCHLLGHEENDMMRPVVFATKPPQGDFNGLGKTDIAVWRPGTTGQWWIKTSTNTPVVINQGITGDKLVPGDYDGDRKTDVAVWRPSDGNWYITNSANGTTSTIGYGTNGDIPVPGDYDGIGKTETAVWRPSNGTWYIPNSANGTQSVITYGTNGDIPVAGDYDGDGKTDVAVWRPSNGRWYIKNSGSTTQTVVSYGSNGDTPVPGDYDGDNKTDMAVWRNGTWYIKNSATNTQTVVNFGTAGDIPVPGDYENLGRTEIAVWRPSNGNWYIMNPVTHLQTTVNWGAPTDLPIKVFQPVK</sequence>
<organism evidence="4 5">
    <name type="scientific">Geobacter metallireducens (strain ATCC 53774 / DSM 7210 / GS-15)</name>
    <dbReference type="NCBI Taxonomy" id="269799"/>
    <lineage>
        <taxon>Bacteria</taxon>
        <taxon>Pseudomonadati</taxon>
        <taxon>Thermodesulfobacteriota</taxon>
        <taxon>Desulfuromonadia</taxon>
        <taxon>Geobacterales</taxon>
        <taxon>Geobacteraceae</taxon>
        <taxon>Geobacter</taxon>
    </lineage>
</organism>
<dbReference type="Gene3D" id="2.40.128.340">
    <property type="match status" value="1"/>
</dbReference>
<dbReference type="eggNOG" id="COG5263">
    <property type="taxonomic scope" value="Bacteria"/>
</dbReference>
<reference evidence="4 5" key="1">
    <citation type="submission" date="2005-10" db="EMBL/GenBank/DDBJ databases">
        <title>Complete sequence of Geobacter metallireducens GS-15.</title>
        <authorList>
            <consortium name="US DOE Joint Genome Institute"/>
            <person name="Copeland A."/>
            <person name="Lucas S."/>
            <person name="Lapidus A."/>
            <person name="Barry K."/>
            <person name="Detter J.C."/>
            <person name="Glavina T."/>
            <person name="Hammon N."/>
            <person name="Israni S."/>
            <person name="Pitluck S."/>
            <person name="Di Bartolo G."/>
            <person name="Chain P."/>
            <person name="Schmutz J."/>
            <person name="Larimer F."/>
            <person name="Land M."/>
            <person name="Kyrpides N."/>
            <person name="Ivanova N."/>
            <person name="Richardson P."/>
        </authorList>
    </citation>
    <scope>NUCLEOTIDE SEQUENCE [LARGE SCALE GENOMIC DNA]</scope>
    <source>
        <strain evidence="5">ATCC 53774 / DSM 7210 / GS-15</strain>
    </source>
</reference>
<protein>
    <submittedName>
        <fullName evidence="4">Laccase family multicopper oxidase</fullName>
    </submittedName>
</protein>
<accession>Q39TN2</accession>
<dbReference type="CDD" id="cd13844">
    <property type="entry name" value="CuRO_1_BOD_CotA_like"/>
    <property type="match status" value="1"/>
</dbReference>
<dbReference type="InterPro" id="IPR011706">
    <property type="entry name" value="Cu-oxidase_C"/>
</dbReference>
<evidence type="ECO:0000313" key="4">
    <source>
        <dbReference type="EMBL" id="ABB32392.1"/>
    </source>
</evidence>
<dbReference type="Gene3D" id="2.60.40.420">
    <property type="entry name" value="Cupredoxins - blue copper proteins"/>
    <property type="match status" value="3"/>
</dbReference>
<dbReference type="KEGG" id="gme:Gmet_2163"/>
<dbReference type="STRING" id="269799.Gmet_2163"/>
<reference evidence="4 5" key="2">
    <citation type="journal article" date="2009" name="BMC Microbiol.">
        <title>The genome sequence of Geobacter metallireducens: features of metabolism, physiology and regulation common and dissimilar to Geobacter sulfurreducens.</title>
        <authorList>
            <person name="Aklujkar M."/>
            <person name="Krushkal J."/>
            <person name="DiBartolo G."/>
            <person name="Lapidus A."/>
            <person name="Land M.L."/>
            <person name="Lovley D.R."/>
        </authorList>
    </citation>
    <scope>NUCLEOTIDE SEQUENCE [LARGE SCALE GENOMIC DNA]</scope>
    <source>
        <strain evidence="5">ATCC 53774 / DSM 7210 / GS-15</strain>
    </source>
</reference>
<feature type="domain" description="Plastocyanin-like" evidence="3">
    <location>
        <begin position="778"/>
        <end position="852"/>
    </location>
</feature>
<keyword evidence="1 2" id="KW-0732">Signal</keyword>
<gene>
    <name evidence="4" type="primary">ompB</name>
    <name evidence="4" type="ordered locus">Gmet_2163</name>
</gene>
<evidence type="ECO:0000256" key="1">
    <source>
        <dbReference type="ARBA" id="ARBA00022729"/>
    </source>
</evidence>
<dbReference type="InterPro" id="IPR028994">
    <property type="entry name" value="Integrin_alpha_N"/>
</dbReference>
<name>Q39TN2_GEOMG</name>
<keyword evidence="5" id="KW-1185">Reference proteome</keyword>
<evidence type="ECO:0000259" key="3">
    <source>
        <dbReference type="Pfam" id="PF07731"/>
    </source>
</evidence>
<feature type="signal peptide" evidence="2">
    <location>
        <begin position="1"/>
        <end position="25"/>
    </location>
</feature>
<dbReference type="PANTHER" id="PTHR48267">
    <property type="entry name" value="CUPREDOXIN SUPERFAMILY PROTEIN"/>
    <property type="match status" value="1"/>
</dbReference>
<dbReference type="eggNOG" id="COG2132">
    <property type="taxonomic scope" value="Bacteria"/>
</dbReference>
<evidence type="ECO:0000256" key="2">
    <source>
        <dbReference type="SAM" id="SignalP"/>
    </source>
</evidence>
<dbReference type="AlphaFoldDB" id="Q39TN2"/>
<dbReference type="InterPro" id="IPR008972">
    <property type="entry name" value="Cupredoxin"/>
</dbReference>
<proteinExistence type="predicted"/>
<dbReference type="RefSeq" id="WP_011365924.1">
    <property type="nucleotide sequence ID" value="NC_007517.1"/>
</dbReference>
<dbReference type="InterPro" id="IPR013517">
    <property type="entry name" value="FG-GAP"/>
</dbReference>
<dbReference type="SUPFAM" id="SSF69318">
    <property type="entry name" value="Integrin alpha N-terminal domain"/>
    <property type="match status" value="1"/>
</dbReference>
<evidence type="ECO:0000313" key="5">
    <source>
        <dbReference type="Proteomes" id="UP000007073"/>
    </source>
</evidence>
<dbReference type="Pfam" id="PF13517">
    <property type="entry name" value="FG-GAP_3"/>
    <property type="match status" value="1"/>
</dbReference>
<dbReference type="GO" id="GO:0016491">
    <property type="term" value="F:oxidoreductase activity"/>
    <property type="evidence" value="ECO:0007669"/>
    <property type="project" value="InterPro"/>
</dbReference>